<dbReference type="GO" id="GO:0008838">
    <property type="term" value="F:diaminopropionate ammonia-lyase activity"/>
    <property type="evidence" value="ECO:0007669"/>
    <property type="project" value="InterPro"/>
</dbReference>
<accession>A0A0B2JYF5</accession>
<dbReference type="AlphaFoldDB" id="A0A0B2JYF5"/>
<dbReference type="Gene3D" id="3.40.50.1100">
    <property type="match status" value="3"/>
</dbReference>
<keyword evidence="2" id="KW-0663">Pyridoxal phosphate</keyword>
<dbReference type="PANTHER" id="PTHR42937:SF1">
    <property type="entry name" value="DIAMINOPROPIONATE AMMONIA-LYASE"/>
    <property type="match status" value="1"/>
</dbReference>
<dbReference type="RefSeq" id="WP_039209611.1">
    <property type="nucleotide sequence ID" value="NZ_JSCE01000179.1"/>
</dbReference>
<gene>
    <name evidence="4" type="ORF">NZ47_09215</name>
</gene>
<dbReference type="InterPro" id="IPR010081">
    <property type="entry name" value="DiNH2opropionate_NH3_lyase"/>
</dbReference>
<dbReference type="Pfam" id="PF00291">
    <property type="entry name" value="PALP"/>
    <property type="match status" value="1"/>
</dbReference>
<evidence type="ECO:0000256" key="2">
    <source>
        <dbReference type="ARBA" id="ARBA00022898"/>
    </source>
</evidence>
<dbReference type="CDD" id="cd00640">
    <property type="entry name" value="Trp-synth-beta_II"/>
    <property type="match status" value="1"/>
</dbReference>
<dbReference type="InterPro" id="IPR036052">
    <property type="entry name" value="TrpB-like_PALP_sf"/>
</dbReference>
<evidence type="ECO:0000313" key="4">
    <source>
        <dbReference type="EMBL" id="KHM51666.1"/>
    </source>
</evidence>
<sequence length="410" mass="45105">MKEYRTGCVSVIQNTARSEGKGPTFLSEEAVAQVQRIHRGYSDYHETPLRRLDAMAEKLGVKAFFVKDESQRFGLNAFKGLGGLYAITRVICRELGLDAEKINFSDLKEPEYQEAVHKMVFVTATDGNHGKGVSWAAGQLGCAAHVYMPIGSSELRAQAIRDVNLKAEVTITKSGYDDTVRYAAKMAEKHGWILIQDTSWDGYEDIPSWIIQGYTTMAEEACRQMEEQELVPTHVFLQAGVGAMAGGVTGYLVNRYEGRRPAIGVVEPENMACIYQSALMGDGEPHEAVEQAPTIMAGLNCGEPCKIAWPILRDFGDWYFKCPDYVSAYGMRLLAAPQGADPKVVSGESGAVTTGLVNLIARKKEYADIKRLLGLGPDSVVFCISTEGDTDPVHYRKIVYEGKNPIPQQV</sequence>
<reference evidence="4 5" key="1">
    <citation type="journal article" date="2013" name="PLoS ONE">
        <title>Identification and characterization of three novel lipases belonging to families II and V from Anaerovibrio lipolyticus 5ST.</title>
        <authorList>
            <person name="Prive F."/>
            <person name="Kaderbhai N.N."/>
            <person name="Girdwood S."/>
            <person name="Worgan H.J."/>
            <person name="Pinloche E."/>
            <person name="Scollan N.D."/>
            <person name="Huws S.A."/>
            <person name="Newbold C.J."/>
        </authorList>
    </citation>
    <scope>NUCLEOTIDE SEQUENCE [LARGE SCALE GENOMIC DNA]</scope>
    <source>
        <strain evidence="4 5">5S</strain>
    </source>
</reference>
<evidence type="ECO:0000313" key="5">
    <source>
        <dbReference type="Proteomes" id="UP000030993"/>
    </source>
</evidence>
<dbReference type="NCBIfam" id="NF006058">
    <property type="entry name" value="PRK08206.1"/>
    <property type="match status" value="1"/>
</dbReference>
<protein>
    <submittedName>
        <fullName evidence="4">Diaminopropionate ammonia-lyase</fullName>
    </submittedName>
</protein>
<dbReference type="GO" id="GO:0030170">
    <property type="term" value="F:pyridoxal phosphate binding"/>
    <property type="evidence" value="ECO:0007669"/>
    <property type="project" value="InterPro"/>
</dbReference>
<dbReference type="PANTHER" id="PTHR42937">
    <property type="match status" value="1"/>
</dbReference>
<dbReference type="Proteomes" id="UP000030993">
    <property type="component" value="Unassembled WGS sequence"/>
</dbReference>
<comment type="cofactor">
    <cofactor evidence="1">
        <name>pyridoxal 5'-phosphate</name>
        <dbReference type="ChEBI" id="CHEBI:597326"/>
    </cofactor>
</comment>
<dbReference type="EMBL" id="JSCE01000179">
    <property type="protein sequence ID" value="KHM51666.1"/>
    <property type="molecule type" value="Genomic_DNA"/>
</dbReference>
<proteinExistence type="predicted"/>
<name>A0A0B2JYF5_9FIRM</name>
<organism evidence="4 5">
    <name type="scientific">Anaerovibrio lipolyticus</name>
    <dbReference type="NCBI Taxonomy" id="82374"/>
    <lineage>
        <taxon>Bacteria</taxon>
        <taxon>Bacillati</taxon>
        <taxon>Bacillota</taxon>
        <taxon>Negativicutes</taxon>
        <taxon>Selenomonadales</taxon>
        <taxon>Selenomonadaceae</taxon>
        <taxon>Anaerovibrio</taxon>
    </lineage>
</organism>
<dbReference type="GO" id="GO:1901605">
    <property type="term" value="P:alpha-amino acid metabolic process"/>
    <property type="evidence" value="ECO:0007669"/>
    <property type="project" value="UniProtKB-ARBA"/>
</dbReference>
<evidence type="ECO:0000256" key="1">
    <source>
        <dbReference type="ARBA" id="ARBA00001933"/>
    </source>
</evidence>
<evidence type="ECO:0000259" key="3">
    <source>
        <dbReference type="Pfam" id="PF00291"/>
    </source>
</evidence>
<dbReference type="STRING" id="82374.NZ47_09215"/>
<keyword evidence="4" id="KW-0456">Lyase</keyword>
<comment type="caution">
    <text evidence="4">The sequence shown here is derived from an EMBL/GenBank/DDBJ whole genome shotgun (WGS) entry which is preliminary data.</text>
</comment>
<dbReference type="SUPFAM" id="SSF53686">
    <property type="entry name" value="Tryptophan synthase beta subunit-like PLP-dependent enzymes"/>
    <property type="match status" value="1"/>
</dbReference>
<dbReference type="eggNOG" id="COG1171">
    <property type="taxonomic scope" value="Bacteria"/>
</dbReference>
<keyword evidence="5" id="KW-1185">Reference proteome</keyword>
<feature type="domain" description="Tryptophan synthase beta chain-like PALP" evidence="3">
    <location>
        <begin position="45"/>
        <end position="356"/>
    </location>
</feature>
<dbReference type="NCBIfam" id="TIGR01747">
    <property type="entry name" value="diampropi_NH3ly"/>
    <property type="match status" value="1"/>
</dbReference>
<dbReference type="InterPro" id="IPR001926">
    <property type="entry name" value="TrpB-like_PALP"/>
</dbReference>